<keyword evidence="2" id="KW-0479">Metal-binding</keyword>
<evidence type="ECO:0000256" key="2">
    <source>
        <dbReference type="ARBA" id="ARBA00022723"/>
    </source>
</evidence>
<evidence type="ECO:0000313" key="5">
    <source>
        <dbReference type="Proteomes" id="UP001597417"/>
    </source>
</evidence>
<dbReference type="PANTHER" id="PTHR48080">
    <property type="entry name" value="D-GALACTONATE DEHYDRATASE-RELATED"/>
    <property type="match status" value="1"/>
</dbReference>
<dbReference type="Pfam" id="PF02746">
    <property type="entry name" value="MR_MLE_N"/>
    <property type="match status" value="1"/>
</dbReference>
<name>A0ABW5FMQ8_9PSEU</name>
<evidence type="ECO:0000259" key="3">
    <source>
        <dbReference type="SMART" id="SM00922"/>
    </source>
</evidence>
<dbReference type="InterPro" id="IPR018110">
    <property type="entry name" value="Mandel_Rmase/mucon_lact_enz_CS"/>
</dbReference>
<dbReference type="RefSeq" id="WP_378262109.1">
    <property type="nucleotide sequence ID" value="NZ_JBHUKR010000004.1"/>
</dbReference>
<dbReference type="SFLD" id="SFLDS00001">
    <property type="entry name" value="Enolase"/>
    <property type="match status" value="1"/>
</dbReference>
<dbReference type="EMBL" id="JBHUKR010000004">
    <property type="protein sequence ID" value="MFD2415894.1"/>
    <property type="molecule type" value="Genomic_DNA"/>
</dbReference>
<evidence type="ECO:0000256" key="1">
    <source>
        <dbReference type="ARBA" id="ARBA00008031"/>
    </source>
</evidence>
<sequence length="392" mass="41406">MKIERVDIVVTELAGRVRRTMSSGSYDTGPEGSPMGKPVLVRIHAEGVTGYGQVRPTAPGHFVPDTVHSVVAAVRDIYAPYLIGKDIFDIDAIWADFDLLLPFNSNARAAVDFALHDAMGKAVGLPVHKLIGGLCQSRIPLEWSVSLADDVGKMVADAERAVHEFGIRVVCLKAGGRGGWREDVRNFAAVREAVGPDVVIGVDPNTGWQVNETIQAMAALAPLDLGYVEQPVGRRDIEGLARVRAAAAGVPVMADESLFTIRDAYELARAEAVDVLCIKLYKTGGIHQAKRIAAIAEAGHLRLNIGGLAVQSQLEAAAGAHFCASLPERHVMPGAEFIFGLGVAGADPLVGESDFTISDGKVDVPTGPGLGITIDEDAVAARTIVSETVSRA</sequence>
<reference evidence="5" key="1">
    <citation type="journal article" date="2019" name="Int. J. Syst. Evol. Microbiol.">
        <title>The Global Catalogue of Microorganisms (GCM) 10K type strain sequencing project: providing services to taxonomists for standard genome sequencing and annotation.</title>
        <authorList>
            <consortium name="The Broad Institute Genomics Platform"/>
            <consortium name="The Broad Institute Genome Sequencing Center for Infectious Disease"/>
            <person name="Wu L."/>
            <person name="Ma J."/>
        </authorList>
    </citation>
    <scope>NUCLEOTIDE SEQUENCE [LARGE SCALE GENOMIC DNA]</scope>
    <source>
        <strain evidence="5">CGMCC 4.7645</strain>
    </source>
</reference>
<dbReference type="SMART" id="SM00922">
    <property type="entry name" value="MR_MLE"/>
    <property type="match status" value="1"/>
</dbReference>
<dbReference type="InterPro" id="IPR034593">
    <property type="entry name" value="DgoD-like"/>
</dbReference>
<dbReference type="Pfam" id="PF13378">
    <property type="entry name" value="MR_MLE_C"/>
    <property type="match status" value="1"/>
</dbReference>
<dbReference type="Gene3D" id="3.30.390.10">
    <property type="entry name" value="Enolase-like, N-terminal domain"/>
    <property type="match status" value="1"/>
</dbReference>
<dbReference type="InterPro" id="IPR036849">
    <property type="entry name" value="Enolase-like_C_sf"/>
</dbReference>
<dbReference type="InterPro" id="IPR029017">
    <property type="entry name" value="Enolase-like_N"/>
</dbReference>
<dbReference type="SFLD" id="SFLDG00180">
    <property type="entry name" value="muconate_cycloisomerase"/>
    <property type="match status" value="1"/>
</dbReference>
<comment type="caution">
    <text evidence="4">The sequence shown here is derived from an EMBL/GenBank/DDBJ whole genome shotgun (WGS) entry which is preliminary data.</text>
</comment>
<dbReference type="SUPFAM" id="SSF54826">
    <property type="entry name" value="Enolase N-terminal domain-like"/>
    <property type="match status" value="1"/>
</dbReference>
<dbReference type="PANTHER" id="PTHR48080:SF3">
    <property type="entry name" value="ENOLASE SUPERFAMILY MEMBER DDB_G0284701"/>
    <property type="match status" value="1"/>
</dbReference>
<organism evidence="4 5">
    <name type="scientific">Amycolatopsis pigmentata</name>
    <dbReference type="NCBI Taxonomy" id="450801"/>
    <lineage>
        <taxon>Bacteria</taxon>
        <taxon>Bacillati</taxon>
        <taxon>Actinomycetota</taxon>
        <taxon>Actinomycetes</taxon>
        <taxon>Pseudonocardiales</taxon>
        <taxon>Pseudonocardiaceae</taxon>
        <taxon>Amycolatopsis</taxon>
    </lineage>
</organism>
<proteinExistence type="inferred from homology"/>
<dbReference type="Gene3D" id="3.20.20.120">
    <property type="entry name" value="Enolase-like C-terminal domain"/>
    <property type="match status" value="1"/>
</dbReference>
<feature type="domain" description="Mandelate racemase/muconate lactonizing enzyme C-terminal" evidence="3">
    <location>
        <begin position="151"/>
        <end position="250"/>
    </location>
</feature>
<dbReference type="InterPro" id="IPR013341">
    <property type="entry name" value="Mandelate_racemase_N_dom"/>
</dbReference>
<keyword evidence="5" id="KW-1185">Reference proteome</keyword>
<accession>A0ABW5FMQ8</accession>
<dbReference type="PROSITE" id="PS00908">
    <property type="entry name" value="MR_MLE_1"/>
    <property type="match status" value="1"/>
</dbReference>
<dbReference type="Proteomes" id="UP001597417">
    <property type="component" value="Unassembled WGS sequence"/>
</dbReference>
<gene>
    <name evidence="4" type="ORF">ACFSXZ_06090</name>
</gene>
<protein>
    <submittedName>
        <fullName evidence="4">Mandelate racemase/muconate lactonizing enzyme family protein</fullName>
    </submittedName>
</protein>
<comment type="similarity">
    <text evidence="1">Belongs to the mandelate racemase/muconate lactonizing enzyme family.</text>
</comment>
<dbReference type="SUPFAM" id="SSF51604">
    <property type="entry name" value="Enolase C-terminal domain-like"/>
    <property type="match status" value="1"/>
</dbReference>
<dbReference type="InterPro" id="IPR029065">
    <property type="entry name" value="Enolase_C-like"/>
</dbReference>
<dbReference type="InterPro" id="IPR013342">
    <property type="entry name" value="Mandelate_racemase_C"/>
</dbReference>
<evidence type="ECO:0000313" key="4">
    <source>
        <dbReference type="EMBL" id="MFD2415894.1"/>
    </source>
</evidence>